<name>A0A9D8PNJ7_9DELT</name>
<feature type="transmembrane region" description="Helical" evidence="1">
    <location>
        <begin position="247"/>
        <end position="267"/>
    </location>
</feature>
<feature type="transmembrane region" description="Helical" evidence="1">
    <location>
        <begin position="48"/>
        <end position="66"/>
    </location>
</feature>
<dbReference type="AlphaFoldDB" id="A0A9D8PNJ7"/>
<feature type="transmembrane region" description="Helical" evidence="1">
    <location>
        <begin position="87"/>
        <end position="105"/>
    </location>
</feature>
<dbReference type="EMBL" id="JAFGIX010000046">
    <property type="protein sequence ID" value="MBN1573319.1"/>
    <property type="molecule type" value="Genomic_DNA"/>
</dbReference>
<sequence>MTKETTHKVTEKKRSKGGERAIRYIMILGGIILAFGLVSFFFEHIFSWWFFFSVILTVLSLGGFFWGNRLQRGDGKEEEGESGKSPVFGGFVLLAGAVLMGLDVMSINKMFGAPLPGFSYIILIATAVYFTLSYFYDNRLILVVALLSLFAYLASVGGGFWAWLPFIKGGVRSHLYIAIASPIVILVGLLHDQLFGRFGERLKRYEHFDRIYYFIGFFFMNSSFWMLSLFGRDPKLWPSPPEGSREILLFTILFFMVNIGTVVFGALKKDRTFITLGAIFLTINFFTRFASVLKIEVGRSATFIIAGVVLLALGLFLEWLLKKK</sequence>
<keyword evidence="1" id="KW-0472">Membrane</keyword>
<feature type="transmembrane region" description="Helical" evidence="1">
    <location>
        <begin position="117"/>
        <end position="136"/>
    </location>
</feature>
<keyword evidence="1" id="KW-0812">Transmembrane</keyword>
<dbReference type="Proteomes" id="UP000809273">
    <property type="component" value="Unassembled WGS sequence"/>
</dbReference>
<comment type="caution">
    <text evidence="2">The sequence shown here is derived from an EMBL/GenBank/DDBJ whole genome shotgun (WGS) entry which is preliminary data.</text>
</comment>
<evidence type="ECO:0000313" key="2">
    <source>
        <dbReference type="EMBL" id="MBN1573319.1"/>
    </source>
</evidence>
<evidence type="ECO:0000313" key="3">
    <source>
        <dbReference type="Proteomes" id="UP000809273"/>
    </source>
</evidence>
<feature type="transmembrane region" description="Helical" evidence="1">
    <location>
        <begin position="21"/>
        <end position="42"/>
    </location>
</feature>
<feature type="transmembrane region" description="Helical" evidence="1">
    <location>
        <begin position="301"/>
        <end position="321"/>
    </location>
</feature>
<keyword evidence="1" id="KW-1133">Transmembrane helix</keyword>
<feature type="transmembrane region" description="Helical" evidence="1">
    <location>
        <begin position="143"/>
        <end position="167"/>
    </location>
</feature>
<reference evidence="2" key="1">
    <citation type="journal article" date="2021" name="Environ. Microbiol.">
        <title>Genomic characterization of three novel Desulfobacterota classes expand the metabolic and phylogenetic diversity of the phylum.</title>
        <authorList>
            <person name="Murphy C.L."/>
            <person name="Biggerstaff J."/>
            <person name="Eichhorn A."/>
            <person name="Ewing E."/>
            <person name="Shahan R."/>
            <person name="Soriano D."/>
            <person name="Stewart S."/>
            <person name="VanMol K."/>
            <person name="Walker R."/>
            <person name="Walters P."/>
            <person name="Elshahed M.S."/>
            <person name="Youssef N.H."/>
        </authorList>
    </citation>
    <scope>NUCLEOTIDE SEQUENCE</scope>
    <source>
        <strain evidence="2">Zod_Metabat.24</strain>
    </source>
</reference>
<proteinExistence type="predicted"/>
<feature type="transmembrane region" description="Helical" evidence="1">
    <location>
        <begin position="173"/>
        <end position="190"/>
    </location>
</feature>
<protein>
    <recommendedName>
        <fullName evidence="4">DUF2157 domain-containing protein</fullName>
    </recommendedName>
</protein>
<gene>
    <name evidence="2" type="ORF">JW984_09010</name>
</gene>
<feature type="transmembrane region" description="Helical" evidence="1">
    <location>
        <begin position="274"/>
        <end position="295"/>
    </location>
</feature>
<reference evidence="2" key="2">
    <citation type="submission" date="2021-01" db="EMBL/GenBank/DDBJ databases">
        <authorList>
            <person name="Hahn C.R."/>
            <person name="Youssef N.H."/>
            <person name="Elshahed M."/>
        </authorList>
    </citation>
    <scope>NUCLEOTIDE SEQUENCE</scope>
    <source>
        <strain evidence="2">Zod_Metabat.24</strain>
    </source>
</reference>
<feature type="transmembrane region" description="Helical" evidence="1">
    <location>
        <begin position="211"/>
        <end position="227"/>
    </location>
</feature>
<evidence type="ECO:0008006" key="4">
    <source>
        <dbReference type="Google" id="ProtNLM"/>
    </source>
</evidence>
<organism evidence="2 3">
    <name type="scientific">Candidatus Zymogenus saltonus</name>
    <dbReference type="NCBI Taxonomy" id="2844893"/>
    <lineage>
        <taxon>Bacteria</taxon>
        <taxon>Deltaproteobacteria</taxon>
        <taxon>Candidatus Zymogenia</taxon>
        <taxon>Candidatus Zymogeniales</taxon>
        <taxon>Candidatus Zymogenaceae</taxon>
        <taxon>Candidatus Zymogenus</taxon>
    </lineage>
</organism>
<evidence type="ECO:0000256" key="1">
    <source>
        <dbReference type="SAM" id="Phobius"/>
    </source>
</evidence>
<accession>A0A9D8PNJ7</accession>